<comment type="caution">
    <text evidence="1">The sequence shown here is derived from an EMBL/GenBank/DDBJ whole genome shotgun (WGS) entry which is preliminary data.</text>
</comment>
<dbReference type="EMBL" id="JADIKF010000036">
    <property type="protein sequence ID" value="MBM7129038.1"/>
    <property type="molecule type" value="Genomic_DNA"/>
</dbReference>
<keyword evidence="2" id="KW-1185">Reference proteome</keyword>
<dbReference type="RefSeq" id="WP_284343823.1">
    <property type="nucleotide sequence ID" value="NZ_BSOC01000007.1"/>
</dbReference>
<protein>
    <submittedName>
        <fullName evidence="1">Uncharacterized protein</fullName>
    </submittedName>
</protein>
<organism evidence="1 2">
    <name type="scientific">Dyella mobilis</name>
    <dbReference type="NCBI Taxonomy" id="1849582"/>
    <lineage>
        <taxon>Bacteria</taxon>
        <taxon>Pseudomonadati</taxon>
        <taxon>Pseudomonadota</taxon>
        <taxon>Gammaproteobacteria</taxon>
        <taxon>Lysobacterales</taxon>
        <taxon>Rhodanobacteraceae</taxon>
        <taxon>Dyella</taxon>
    </lineage>
</organism>
<name>A0ABS2KF88_9GAMM</name>
<sequence>MTDLVDEVSMTALQEFVTIQMVLQVLFLQGGSVHGMGLDMYLEARFYLPPYEDSLASTCRAVGDNTG</sequence>
<dbReference type="Proteomes" id="UP001430193">
    <property type="component" value="Unassembled WGS sequence"/>
</dbReference>
<proteinExistence type="predicted"/>
<evidence type="ECO:0000313" key="1">
    <source>
        <dbReference type="EMBL" id="MBM7129038.1"/>
    </source>
</evidence>
<reference evidence="1" key="1">
    <citation type="submission" date="2020-10" db="EMBL/GenBank/DDBJ databases">
        <title>Phylogeny of dyella-like bacteria.</title>
        <authorList>
            <person name="Fu J."/>
        </authorList>
    </citation>
    <scope>NUCLEOTIDE SEQUENCE</scope>
    <source>
        <strain evidence="1">DHON07</strain>
    </source>
</reference>
<accession>A0ABS2KF88</accession>
<gene>
    <name evidence="1" type="ORF">ISS99_05830</name>
</gene>
<evidence type="ECO:0000313" key="2">
    <source>
        <dbReference type="Proteomes" id="UP001430193"/>
    </source>
</evidence>